<dbReference type="InterPro" id="IPR050707">
    <property type="entry name" value="HTH_MetabolicPath_Reg"/>
</dbReference>
<name>A0A074TGI8_9RHOB</name>
<organism evidence="6 7">
    <name type="scientific">Thioclava dalianensis</name>
    <dbReference type="NCBI Taxonomy" id="1185766"/>
    <lineage>
        <taxon>Bacteria</taxon>
        <taxon>Pseudomonadati</taxon>
        <taxon>Pseudomonadota</taxon>
        <taxon>Alphaproteobacteria</taxon>
        <taxon>Rhodobacterales</taxon>
        <taxon>Paracoccaceae</taxon>
        <taxon>Thioclava</taxon>
    </lineage>
</organism>
<dbReference type="InterPro" id="IPR005471">
    <property type="entry name" value="Tscrpt_reg_IclR_N"/>
</dbReference>
<accession>A0A074TGI8</accession>
<dbReference type="RefSeq" id="WP_038069204.1">
    <property type="nucleotide sequence ID" value="NZ_FOVB01000018.1"/>
</dbReference>
<evidence type="ECO:0000313" key="7">
    <source>
        <dbReference type="Proteomes" id="UP000027725"/>
    </source>
</evidence>
<dbReference type="PANTHER" id="PTHR30136">
    <property type="entry name" value="HELIX-TURN-HELIX TRANSCRIPTIONAL REGULATOR, ICLR FAMILY"/>
    <property type="match status" value="1"/>
</dbReference>
<keyword evidence="3" id="KW-0804">Transcription</keyword>
<dbReference type="SUPFAM" id="SSF55781">
    <property type="entry name" value="GAF domain-like"/>
    <property type="match status" value="1"/>
</dbReference>
<evidence type="ECO:0000313" key="6">
    <source>
        <dbReference type="EMBL" id="KEP68173.1"/>
    </source>
</evidence>
<sequence>MESYAKTSGVKVLRRAAAILRVIRDAPDGMSLGQIALKIGLPRSTVQRIVKAFQDERLVTWSTINGGIVLGPEMRALAEASRYDIISDCRIVLQEIAEATGETADLSVLRAEGMILLDQVAGTHRLRTVTPVGEVFPLCSTANGRASLALLEDAVARDLLSRQRPPCPVARELSLLPEIRKTGLAYDIDEHTEGVRGIGTAFRDSHGDIYALSVPIPRSRFDARRMSVEYSLLRARDTVECLMV</sequence>
<dbReference type="GO" id="GO:0045892">
    <property type="term" value="P:negative regulation of DNA-templated transcription"/>
    <property type="evidence" value="ECO:0007669"/>
    <property type="project" value="TreeGrafter"/>
</dbReference>
<evidence type="ECO:0000259" key="5">
    <source>
        <dbReference type="PROSITE" id="PS51078"/>
    </source>
</evidence>
<dbReference type="InterPro" id="IPR036388">
    <property type="entry name" value="WH-like_DNA-bd_sf"/>
</dbReference>
<gene>
    <name evidence="6" type="ORF">DL1_14570</name>
</gene>
<dbReference type="EMBL" id="JHEH01000043">
    <property type="protein sequence ID" value="KEP68173.1"/>
    <property type="molecule type" value="Genomic_DNA"/>
</dbReference>
<keyword evidence="2" id="KW-0238">DNA-binding</keyword>
<feature type="domain" description="HTH iclR-type" evidence="4">
    <location>
        <begin position="10"/>
        <end position="72"/>
    </location>
</feature>
<keyword evidence="7" id="KW-1185">Reference proteome</keyword>
<dbReference type="InterPro" id="IPR036390">
    <property type="entry name" value="WH_DNA-bd_sf"/>
</dbReference>
<dbReference type="GO" id="GO:0003700">
    <property type="term" value="F:DNA-binding transcription factor activity"/>
    <property type="evidence" value="ECO:0007669"/>
    <property type="project" value="TreeGrafter"/>
</dbReference>
<dbReference type="Pfam" id="PF09339">
    <property type="entry name" value="HTH_IclR"/>
    <property type="match status" value="1"/>
</dbReference>
<dbReference type="STRING" id="1185766.SAMN05216224_11814"/>
<evidence type="ECO:0000256" key="2">
    <source>
        <dbReference type="ARBA" id="ARBA00023125"/>
    </source>
</evidence>
<evidence type="ECO:0000256" key="1">
    <source>
        <dbReference type="ARBA" id="ARBA00023015"/>
    </source>
</evidence>
<dbReference type="SMART" id="SM00346">
    <property type="entry name" value="HTH_ICLR"/>
    <property type="match status" value="1"/>
</dbReference>
<dbReference type="AlphaFoldDB" id="A0A074TGI8"/>
<dbReference type="Pfam" id="PF01614">
    <property type="entry name" value="IclR_C"/>
    <property type="match status" value="1"/>
</dbReference>
<dbReference type="PROSITE" id="PS51078">
    <property type="entry name" value="ICLR_ED"/>
    <property type="match status" value="1"/>
</dbReference>
<proteinExistence type="predicted"/>
<dbReference type="Gene3D" id="1.10.10.10">
    <property type="entry name" value="Winged helix-like DNA-binding domain superfamily/Winged helix DNA-binding domain"/>
    <property type="match status" value="1"/>
</dbReference>
<keyword evidence="1" id="KW-0805">Transcription regulation</keyword>
<reference evidence="6 7" key="1">
    <citation type="submission" date="2014-03" db="EMBL/GenBank/DDBJ databases">
        <title>The draft genome sequence of Thioclava dalianensis DLFJ1-1.</title>
        <authorList>
            <person name="Lai Q."/>
            <person name="Shao Z."/>
        </authorList>
    </citation>
    <scope>NUCLEOTIDE SEQUENCE [LARGE SCALE GENOMIC DNA]</scope>
    <source>
        <strain evidence="6 7">DLFJ1-1</strain>
    </source>
</reference>
<dbReference type="PROSITE" id="PS51077">
    <property type="entry name" value="HTH_ICLR"/>
    <property type="match status" value="1"/>
</dbReference>
<dbReference type="eggNOG" id="COG1414">
    <property type="taxonomic scope" value="Bacteria"/>
</dbReference>
<dbReference type="Proteomes" id="UP000027725">
    <property type="component" value="Unassembled WGS sequence"/>
</dbReference>
<dbReference type="InterPro" id="IPR029016">
    <property type="entry name" value="GAF-like_dom_sf"/>
</dbReference>
<evidence type="ECO:0000256" key="3">
    <source>
        <dbReference type="ARBA" id="ARBA00023163"/>
    </source>
</evidence>
<dbReference type="GO" id="GO:0003677">
    <property type="term" value="F:DNA binding"/>
    <property type="evidence" value="ECO:0007669"/>
    <property type="project" value="UniProtKB-KW"/>
</dbReference>
<dbReference type="PANTHER" id="PTHR30136:SF35">
    <property type="entry name" value="HTH-TYPE TRANSCRIPTIONAL REGULATOR RV1719"/>
    <property type="match status" value="1"/>
</dbReference>
<feature type="domain" description="IclR-ED" evidence="5">
    <location>
        <begin position="71"/>
        <end position="244"/>
    </location>
</feature>
<evidence type="ECO:0000259" key="4">
    <source>
        <dbReference type="PROSITE" id="PS51077"/>
    </source>
</evidence>
<dbReference type="SUPFAM" id="SSF46785">
    <property type="entry name" value="Winged helix' DNA-binding domain"/>
    <property type="match status" value="1"/>
</dbReference>
<protein>
    <submittedName>
        <fullName evidence="6">IclR family transcriptional regulator</fullName>
    </submittedName>
</protein>
<dbReference type="Gene3D" id="3.30.450.40">
    <property type="match status" value="1"/>
</dbReference>
<dbReference type="InterPro" id="IPR014757">
    <property type="entry name" value="Tscrpt_reg_IclR_C"/>
</dbReference>
<comment type="caution">
    <text evidence="6">The sequence shown here is derived from an EMBL/GenBank/DDBJ whole genome shotgun (WGS) entry which is preliminary data.</text>
</comment>